<proteinExistence type="predicted"/>
<evidence type="ECO:0000256" key="1">
    <source>
        <dbReference type="SAM" id="MobiDB-lite"/>
    </source>
</evidence>
<sequence>MHDERSAAMVAALAAPLTRRGVAVGTLMDTAYLFTEEAVAHGAVQPLFQRQVVAAEHTVLLETAPGHATRCVPSPFTDGFDCTSCRWPTSGRNWRRSASPSSPRSTANRPTPSICWAPYGCP</sequence>
<accession>A0ABQ3TS75</accession>
<reference evidence="2" key="1">
    <citation type="submission" date="2024-05" db="EMBL/GenBank/DDBJ databases">
        <title>Whole genome shotgun sequence of Streptomyces hygroscopicus NBRC 113678.</title>
        <authorList>
            <person name="Komaki H."/>
            <person name="Tamura T."/>
        </authorList>
    </citation>
    <scope>NUCLEOTIDE SEQUENCE</scope>
    <source>
        <strain evidence="2">N11-34</strain>
    </source>
</reference>
<dbReference type="Gene3D" id="3.20.20.70">
    <property type="entry name" value="Aldolase class I"/>
    <property type="match status" value="1"/>
</dbReference>
<gene>
    <name evidence="2" type="ORF">TPA0910_06150</name>
</gene>
<name>A0ABQ3TS75_STRHY</name>
<dbReference type="EMBL" id="BNEK01000002">
    <property type="protein sequence ID" value="GHJ26182.1"/>
    <property type="molecule type" value="Genomic_DNA"/>
</dbReference>
<evidence type="ECO:0000313" key="3">
    <source>
        <dbReference type="Proteomes" id="UP001054854"/>
    </source>
</evidence>
<evidence type="ECO:0000313" key="2">
    <source>
        <dbReference type="EMBL" id="GHJ26182.1"/>
    </source>
</evidence>
<feature type="compositionally biased region" description="Low complexity" evidence="1">
    <location>
        <begin position="96"/>
        <end position="111"/>
    </location>
</feature>
<dbReference type="InterPro" id="IPR013785">
    <property type="entry name" value="Aldolase_TIM"/>
</dbReference>
<feature type="region of interest" description="Disordered" evidence="1">
    <location>
        <begin position="88"/>
        <end position="111"/>
    </location>
</feature>
<dbReference type="Proteomes" id="UP001054854">
    <property type="component" value="Unassembled WGS sequence"/>
</dbReference>
<keyword evidence="3" id="KW-1185">Reference proteome</keyword>
<comment type="caution">
    <text evidence="2">The sequence shown here is derived from an EMBL/GenBank/DDBJ whole genome shotgun (WGS) entry which is preliminary data.</text>
</comment>
<organism evidence="2 3">
    <name type="scientific">Streptomyces hygroscopicus</name>
    <dbReference type="NCBI Taxonomy" id="1912"/>
    <lineage>
        <taxon>Bacteria</taxon>
        <taxon>Bacillati</taxon>
        <taxon>Actinomycetota</taxon>
        <taxon>Actinomycetes</taxon>
        <taxon>Kitasatosporales</taxon>
        <taxon>Streptomycetaceae</taxon>
        <taxon>Streptomyces</taxon>
        <taxon>Streptomyces violaceusniger group</taxon>
    </lineage>
</organism>
<protein>
    <submittedName>
        <fullName evidence="2">Uncharacterized protein</fullName>
    </submittedName>
</protein>